<dbReference type="AlphaFoldDB" id="A0AAX4HQ21"/>
<dbReference type="SMART" id="SM00240">
    <property type="entry name" value="FHA"/>
    <property type="match status" value="1"/>
</dbReference>
<dbReference type="Gene3D" id="2.60.200.20">
    <property type="match status" value="1"/>
</dbReference>
<feature type="transmembrane region" description="Helical" evidence="1">
    <location>
        <begin position="177"/>
        <end position="196"/>
    </location>
</feature>
<evidence type="ECO:0000259" key="2">
    <source>
        <dbReference type="PROSITE" id="PS50006"/>
    </source>
</evidence>
<dbReference type="RefSeq" id="WP_321395550.1">
    <property type="nucleotide sequence ID" value="NZ_CP139487.1"/>
</dbReference>
<dbReference type="EMBL" id="CP139487">
    <property type="protein sequence ID" value="WPU65312.1"/>
    <property type="molecule type" value="Genomic_DNA"/>
</dbReference>
<evidence type="ECO:0000313" key="3">
    <source>
        <dbReference type="EMBL" id="WPU65312.1"/>
    </source>
</evidence>
<accession>A0AAX4HQ21</accession>
<gene>
    <name evidence="3" type="ORF">SOO65_00965</name>
</gene>
<sequence>MKVVFKIKSKGVQSEHTMEMNTTVNIGRSRSAQISLQDEKISGNHCSFFLKRDRLELTDKDSKNGTYLNGIRIEQSEVFIGDQIRVGDTLITIEEDKMSPDSVDILTFPGPKKDRIDYALKADFTGARIQNQQYHERIQKTAEAASHEKEVFLRLKAKSKIRLDKHELRARYKMRSLIATMFDGVLIVFFFVFPIFVFSKQLIPAILLGAGVVSAVSFFFITFKKMRFTLGEQITGIEDLYKKQ</sequence>
<dbReference type="PROSITE" id="PS50006">
    <property type="entry name" value="FHA_DOMAIN"/>
    <property type="match status" value="1"/>
</dbReference>
<feature type="transmembrane region" description="Helical" evidence="1">
    <location>
        <begin position="202"/>
        <end position="223"/>
    </location>
</feature>
<reference evidence="3 4" key="1">
    <citation type="submission" date="2023-11" db="EMBL/GenBank/DDBJ databases">
        <title>Peredibacter starrii A3.12.</title>
        <authorList>
            <person name="Mitchell R.J."/>
        </authorList>
    </citation>
    <scope>NUCLEOTIDE SEQUENCE [LARGE SCALE GENOMIC DNA]</scope>
    <source>
        <strain evidence="3 4">A3.12</strain>
    </source>
</reference>
<keyword evidence="1" id="KW-0812">Transmembrane</keyword>
<evidence type="ECO:0000256" key="1">
    <source>
        <dbReference type="SAM" id="Phobius"/>
    </source>
</evidence>
<dbReference type="InterPro" id="IPR000253">
    <property type="entry name" value="FHA_dom"/>
</dbReference>
<evidence type="ECO:0000313" key="4">
    <source>
        <dbReference type="Proteomes" id="UP001324634"/>
    </source>
</evidence>
<protein>
    <submittedName>
        <fullName evidence="3">FHA domain-containing protein</fullName>
    </submittedName>
</protein>
<dbReference type="InterPro" id="IPR008984">
    <property type="entry name" value="SMAD_FHA_dom_sf"/>
</dbReference>
<dbReference type="Pfam" id="PF00498">
    <property type="entry name" value="FHA"/>
    <property type="match status" value="1"/>
</dbReference>
<dbReference type="SUPFAM" id="SSF49879">
    <property type="entry name" value="SMAD/FHA domain"/>
    <property type="match status" value="1"/>
</dbReference>
<dbReference type="CDD" id="cd00060">
    <property type="entry name" value="FHA"/>
    <property type="match status" value="1"/>
</dbReference>
<keyword evidence="1" id="KW-1133">Transmembrane helix</keyword>
<organism evidence="3 4">
    <name type="scientific">Peredibacter starrii</name>
    <dbReference type="NCBI Taxonomy" id="28202"/>
    <lineage>
        <taxon>Bacteria</taxon>
        <taxon>Pseudomonadati</taxon>
        <taxon>Bdellovibrionota</taxon>
        <taxon>Bacteriovoracia</taxon>
        <taxon>Bacteriovoracales</taxon>
        <taxon>Bacteriovoracaceae</taxon>
        <taxon>Peredibacter</taxon>
    </lineage>
</organism>
<feature type="domain" description="FHA" evidence="2">
    <location>
        <begin position="24"/>
        <end position="73"/>
    </location>
</feature>
<dbReference type="Proteomes" id="UP001324634">
    <property type="component" value="Chromosome"/>
</dbReference>
<name>A0AAX4HQ21_9BACT</name>
<keyword evidence="1" id="KW-0472">Membrane</keyword>
<keyword evidence="4" id="KW-1185">Reference proteome</keyword>
<dbReference type="KEGG" id="psti:SOO65_00965"/>
<proteinExistence type="predicted"/>